<name>A0A2T9WM42_NANST</name>
<organism evidence="2">
    <name type="scientific">Nanobsidianus stetteri</name>
    <dbReference type="NCBI Taxonomy" id="1294122"/>
    <lineage>
        <taxon>Archaea</taxon>
        <taxon>Nanobdellota</taxon>
        <taxon>Candidatus Nanoarchaeia</taxon>
        <taxon>Nanoarchaeales</taxon>
        <taxon>Nanopusillaceae</taxon>
        <taxon>Candidatus Nanobsidianus</taxon>
    </lineage>
</organism>
<dbReference type="InterPro" id="IPR019151">
    <property type="entry name" value="Proteasome_assmbl_chaperone_2"/>
</dbReference>
<gene>
    <name evidence="2" type="ORF">DDW03_00015</name>
    <name evidence="1" type="ORF">DDW03_000545</name>
</gene>
<protein>
    <submittedName>
        <fullName evidence="1">PAC2 family protein</fullName>
    </submittedName>
</protein>
<dbReference type="PANTHER" id="PTHR35610">
    <property type="entry name" value="3-ISOPROPYLMALATE DEHYDRATASE-RELATED"/>
    <property type="match status" value="1"/>
</dbReference>
<dbReference type="Proteomes" id="UP000245509">
    <property type="component" value="Unassembled WGS sequence"/>
</dbReference>
<dbReference type="PANTHER" id="PTHR35610:SF3">
    <property type="entry name" value="PROTEASOME ASSEMBLY CHAPERONE FAMILY PROTEIN"/>
    <property type="match status" value="1"/>
</dbReference>
<proteinExistence type="predicted"/>
<reference evidence="2" key="1">
    <citation type="journal article" date="2015" name="Appl. Environ. Microbiol.">
        <title>Nanoarchaeota, Their Sulfolobales Host, and Nanoarchaeota Virus Distribution across Yellowstone National Park Hot Springs.</title>
        <authorList>
            <person name="Munson-McGee J.H."/>
            <person name="Field E.K."/>
            <person name="Bateson M."/>
            <person name="Rooney C."/>
            <person name="Stepanauskas R."/>
            <person name="Young M.J."/>
        </authorList>
    </citation>
    <scope>NUCLEOTIDE SEQUENCE [LARGE SCALE GENOMIC DNA]</scope>
    <source>
        <strain evidence="2">SCGC AB-777_F03</strain>
    </source>
</reference>
<evidence type="ECO:0000313" key="1">
    <source>
        <dbReference type="EMBL" id="MCC5446895.1"/>
    </source>
</evidence>
<dbReference type="RefSeq" id="WP_228615111.1">
    <property type="nucleotide sequence ID" value="NZ_QEFP02000004.1"/>
</dbReference>
<sequence length="265" mass="30787">MEFIIDKEKIKNMNNIVFLYSIGGGYGNLSKIVGKKLIDTYKGKVVGRIITDFFPDVVRINKDGYISDNISYKLYSVPIGNYNFLVLYGDFQIMILEDPGLSLYFRYKFMNRLFRIISKFNLLEISIIGGIGSHQLEPENPNYLFALNKYYDINKIKEKLGELNLYKSNNVIGMSGLFLYYSQLFKKPAYLLLVETYLSNQINGYFGASKALEILGKLYDFQVDTSDLKEKGKKLKERIEKDLNMIKKLEEEKMKREKSSGYYYG</sequence>
<reference evidence="1" key="4">
    <citation type="submission" date="2021-11" db="EMBL/GenBank/DDBJ databases">
        <authorList>
            <person name="Munson-Mcgee J."/>
            <person name="Field E."/>
            <person name="Bateson M."/>
            <person name="Rooney C."/>
            <person name="Stepanauskas R."/>
            <person name="Young M."/>
        </authorList>
    </citation>
    <scope>NUCLEOTIDE SEQUENCE</scope>
    <source>
        <strain evidence="1">SCGC AB-777_F03</strain>
    </source>
</reference>
<evidence type="ECO:0000313" key="2">
    <source>
        <dbReference type="EMBL" id="PVU68906.1"/>
    </source>
</evidence>
<dbReference type="EMBL" id="QEFP02000004">
    <property type="protein sequence ID" value="MCC5446895.1"/>
    <property type="molecule type" value="Genomic_DNA"/>
</dbReference>
<reference evidence="2" key="2">
    <citation type="submission" date="2017-05" db="EMBL/GenBank/DDBJ databases">
        <authorList>
            <person name="Song R."/>
            <person name="Chenine A.L."/>
            <person name="Ruprecht R.M."/>
        </authorList>
    </citation>
    <scope>NUCLEOTIDE SEQUENCE</scope>
    <source>
        <strain evidence="2">SCGC AB-777_F03</strain>
    </source>
</reference>
<comment type="caution">
    <text evidence="2">The sequence shown here is derived from an EMBL/GenBank/DDBJ whole genome shotgun (WGS) entry which is preliminary data.</text>
</comment>
<dbReference type="InterPro" id="IPR038389">
    <property type="entry name" value="PSMG2_sf"/>
</dbReference>
<dbReference type="AlphaFoldDB" id="A0A2T9WM42"/>
<dbReference type="Gene3D" id="3.40.50.10900">
    <property type="entry name" value="PAC-like subunit"/>
    <property type="match status" value="1"/>
</dbReference>
<dbReference type="SUPFAM" id="SSF159659">
    <property type="entry name" value="Cgl1923-like"/>
    <property type="match status" value="1"/>
</dbReference>
<dbReference type="Pfam" id="PF09754">
    <property type="entry name" value="PAC2"/>
    <property type="match status" value="1"/>
</dbReference>
<accession>A0A2T9WM42</accession>
<dbReference type="EMBL" id="QEFP01000001">
    <property type="protein sequence ID" value="PVU68906.1"/>
    <property type="molecule type" value="Genomic_DNA"/>
</dbReference>
<reference evidence="1" key="3">
    <citation type="submission" date="2017-05" db="EMBL/GenBank/DDBJ databases">
        <authorList>
            <person name="Munson-Mcgee J.H."/>
        </authorList>
    </citation>
    <scope>NUCLEOTIDE SEQUENCE</scope>
    <source>
        <strain evidence="1">SCGC AB-777_F03</strain>
    </source>
</reference>